<dbReference type="SUPFAM" id="SSF64356">
    <property type="entry name" value="SNARE-like"/>
    <property type="match status" value="1"/>
</dbReference>
<dbReference type="OrthoDB" id="246406at2759"/>
<dbReference type="InterPro" id="IPR007233">
    <property type="entry name" value="TRAPPC"/>
</dbReference>
<dbReference type="GO" id="GO:0005783">
    <property type="term" value="C:endoplasmic reticulum"/>
    <property type="evidence" value="ECO:0007669"/>
    <property type="project" value="UniProtKB-SubCell"/>
</dbReference>
<organism evidence="8 9">
    <name type="scientific">Maudiozyma exigua</name>
    <name type="common">Yeast</name>
    <name type="synonym">Kazachstania exigua</name>
    <dbReference type="NCBI Taxonomy" id="34358"/>
    <lineage>
        <taxon>Eukaryota</taxon>
        <taxon>Fungi</taxon>
        <taxon>Dikarya</taxon>
        <taxon>Ascomycota</taxon>
        <taxon>Saccharomycotina</taxon>
        <taxon>Saccharomycetes</taxon>
        <taxon>Saccharomycetales</taxon>
        <taxon>Saccharomycetaceae</taxon>
        <taxon>Maudiozyma</taxon>
    </lineage>
</organism>
<dbReference type="AlphaFoldDB" id="A0A9P7BB94"/>
<evidence type="ECO:0000256" key="4">
    <source>
        <dbReference type="ARBA" id="ARBA00022892"/>
    </source>
</evidence>
<dbReference type="GO" id="GO:0005794">
    <property type="term" value="C:Golgi apparatus"/>
    <property type="evidence" value="ECO:0007669"/>
    <property type="project" value="UniProtKB-SubCell"/>
</dbReference>
<dbReference type="Pfam" id="PF04099">
    <property type="entry name" value="Sybindin"/>
    <property type="match status" value="2"/>
</dbReference>
<dbReference type="CDD" id="cd14856">
    <property type="entry name" value="TRAPPC4_synbindin"/>
    <property type="match status" value="1"/>
</dbReference>
<keyword evidence="9" id="KW-1185">Reference proteome</keyword>
<keyword evidence="2 7" id="KW-0813">Transport</keyword>
<evidence type="ECO:0000313" key="9">
    <source>
        <dbReference type="Proteomes" id="UP000750334"/>
    </source>
</evidence>
<dbReference type="SMART" id="SM01399">
    <property type="entry name" value="Sybindin"/>
    <property type="match status" value="1"/>
</dbReference>
<gene>
    <name evidence="8" type="primary">TRS23</name>
    <name evidence="8" type="ORF">C6P45_000127</name>
</gene>
<comment type="similarity">
    <text evidence="6">Belongs to the TRAPP small subunits family. TRAPPC4 subfamily.</text>
</comment>
<evidence type="ECO:0000256" key="3">
    <source>
        <dbReference type="ARBA" id="ARBA00022824"/>
    </source>
</evidence>
<comment type="subunit">
    <text evidence="7">Part of the multisubunit transport protein particle (TRAPP) complex.</text>
</comment>
<comment type="subcellular location">
    <subcellularLocation>
        <location evidence="7">Endoplasmic reticulum</location>
    </subcellularLocation>
    <subcellularLocation>
        <location evidence="7">Golgi apparatus</location>
        <location evidence="7">cis-Golgi network</location>
    </subcellularLocation>
    <subcellularLocation>
        <location evidence="1">Golgi apparatus</location>
    </subcellularLocation>
</comment>
<evidence type="ECO:0000256" key="7">
    <source>
        <dbReference type="RuleBase" id="RU366065"/>
    </source>
</evidence>
<name>A0A9P7BB94_MAUEX</name>
<dbReference type="InterPro" id="IPR011012">
    <property type="entry name" value="Longin-like_dom_sf"/>
</dbReference>
<accession>A0A9P7BB94</accession>
<dbReference type="EMBL" id="PUHR01000010">
    <property type="protein sequence ID" value="KAG0671636.1"/>
    <property type="molecule type" value="Genomic_DNA"/>
</dbReference>
<dbReference type="GO" id="GO:0006888">
    <property type="term" value="P:endoplasmic reticulum to Golgi vesicle-mediated transport"/>
    <property type="evidence" value="ECO:0007669"/>
    <property type="project" value="UniProtKB-UniRule"/>
</dbReference>
<sequence>MAIETILIINKSGGLIYQRNFSDTFASKLNSNDFLIIASTIHSVFAIASQITPKALQITQNNVDYVIPYIPMVGMESSNPQQNRNNNLPVKLGSFKGPDYFKESFVSWNKSGLRQLNSDQFTMYIYQTMTGLKFVALSSNVLANKPASQIGNMDKGKAQNLASQVADNFLRKIYCVYCDYVMKDPFYSLEMPIKSELFDKKVKQMVGNLS</sequence>
<protein>
    <recommendedName>
        <fullName evidence="7">Trafficking protein particle complex subunit</fullName>
    </recommendedName>
</protein>
<keyword evidence="3 7" id="KW-0256">Endoplasmic reticulum</keyword>
<evidence type="ECO:0000256" key="5">
    <source>
        <dbReference type="ARBA" id="ARBA00023034"/>
    </source>
</evidence>
<keyword evidence="4 7" id="KW-0931">ER-Golgi transport</keyword>
<dbReference type="GO" id="GO:0030008">
    <property type="term" value="C:TRAPP complex"/>
    <property type="evidence" value="ECO:0007669"/>
    <property type="project" value="UniProtKB-UniRule"/>
</dbReference>
<evidence type="ECO:0000313" key="8">
    <source>
        <dbReference type="EMBL" id="KAG0671636.1"/>
    </source>
</evidence>
<dbReference type="PANTHER" id="PTHR23249:SF15">
    <property type="entry name" value="TRAFFICKING PROTEIN PARTICLE COMPLEX SUBUNIT 4"/>
    <property type="match status" value="1"/>
</dbReference>
<evidence type="ECO:0000256" key="6">
    <source>
        <dbReference type="ARBA" id="ARBA00038179"/>
    </source>
</evidence>
<keyword evidence="5 7" id="KW-0333">Golgi apparatus</keyword>
<dbReference type="PANTHER" id="PTHR23249">
    <property type="entry name" value="TRAFFICKING PROTEIN PARTICLE COMPLEX SUBUNIT"/>
    <property type="match status" value="1"/>
</dbReference>
<comment type="caution">
    <text evidence="8">The sequence shown here is derived from an EMBL/GenBank/DDBJ whole genome shotgun (WGS) entry which is preliminary data.</text>
</comment>
<reference evidence="8 9" key="1">
    <citation type="submission" date="2020-11" db="EMBL/GenBank/DDBJ databases">
        <title>Kefir isolates.</title>
        <authorList>
            <person name="Marcisauskas S."/>
            <person name="Kim Y."/>
            <person name="Blasche S."/>
        </authorList>
    </citation>
    <scope>NUCLEOTIDE SEQUENCE [LARGE SCALE GENOMIC DNA]</scope>
    <source>
        <strain evidence="8 9">OG2</strain>
    </source>
</reference>
<dbReference type="Proteomes" id="UP000750334">
    <property type="component" value="Unassembled WGS sequence"/>
</dbReference>
<evidence type="ECO:0000256" key="1">
    <source>
        <dbReference type="ARBA" id="ARBA00004555"/>
    </source>
</evidence>
<dbReference type="Gene3D" id="3.30.450.70">
    <property type="match status" value="1"/>
</dbReference>
<evidence type="ECO:0000256" key="2">
    <source>
        <dbReference type="ARBA" id="ARBA00022448"/>
    </source>
</evidence>
<proteinExistence type="inferred from homology"/>